<proteinExistence type="inferred from homology"/>
<dbReference type="InterPro" id="IPR051238">
    <property type="entry name" value="GDSL_esterase/lipase"/>
</dbReference>
<gene>
    <name evidence="9" type="ORF">ZOSMA_317G00290</name>
</gene>
<protein>
    <recommendedName>
        <fullName evidence="11">GDSL esterase/lipase</fullName>
    </recommendedName>
</protein>
<keyword evidence="3" id="KW-0964">Secreted</keyword>
<reference evidence="10" key="1">
    <citation type="journal article" date="2016" name="Nature">
        <title>The genome of the seagrass Zostera marina reveals angiosperm adaptation to the sea.</title>
        <authorList>
            <person name="Olsen J.L."/>
            <person name="Rouze P."/>
            <person name="Verhelst B."/>
            <person name="Lin Y.-C."/>
            <person name="Bayer T."/>
            <person name="Collen J."/>
            <person name="Dattolo E."/>
            <person name="De Paoli E."/>
            <person name="Dittami S."/>
            <person name="Maumus F."/>
            <person name="Michel G."/>
            <person name="Kersting A."/>
            <person name="Lauritano C."/>
            <person name="Lohaus R."/>
            <person name="Toepel M."/>
            <person name="Tonon T."/>
            <person name="Vanneste K."/>
            <person name="Amirebrahimi M."/>
            <person name="Brakel J."/>
            <person name="Bostroem C."/>
            <person name="Chovatia M."/>
            <person name="Grimwood J."/>
            <person name="Jenkins J.W."/>
            <person name="Jueterbock A."/>
            <person name="Mraz A."/>
            <person name="Stam W.T."/>
            <person name="Tice H."/>
            <person name="Bornberg-Bauer E."/>
            <person name="Green P.J."/>
            <person name="Pearson G.A."/>
            <person name="Procaccini G."/>
            <person name="Duarte C.M."/>
            <person name="Schmutz J."/>
            <person name="Reusch T.B.H."/>
            <person name="Van de Peer Y."/>
        </authorList>
    </citation>
    <scope>NUCLEOTIDE SEQUENCE [LARGE SCALE GENOMIC DNA]</scope>
    <source>
        <strain evidence="10">cv. Finnish</strain>
    </source>
</reference>
<keyword evidence="4 8" id="KW-0732">Signal</keyword>
<dbReference type="Proteomes" id="UP000036987">
    <property type="component" value="Unassembled WGS sequence"/>
</dbReference>
<evidence type="ECO:0000256" key="8">
    <source>
        <dbReference type="SAM" id="SignalP"/>
    </source>
</evidence>
<comment type="caution">
    <text evidence="9">The sequence shown here is derived from an EMBL/GenBank/DDBJ whole genome shotgun (WGS) entry which is preliminary data.</text>
</comment>
<evidence type="ECO:0000313" key="10">
    <source>
        <dbReference type="Proteomes" id="UP000036987"/>
    </source>
</evidence>
<keyword evidence="10" id="KW-1185">Reference proteome</keyword>
<name>A0A0K9PBL0_ZOSMR</name>
<feature type="chain" id="PRO_5005527820" description="GDSL esterase/lipase" evidence="8">
    <location>
        <begin position="28"/>
        <end position="388"/>
    </location>
</feature>
<evidence type="ECO:0000313" key="9">
    <source>
        <dbReference type="EMBL" id="KMZ65612.1"/>
    </source>
</evidence>
<keyword evidence="5" id="KW-0378">Hydrolase</keyword>
<accession>A0A0K9PBL0</accession>
<comment type="similarity">
    <text evidence="2">Belongs to the 'GDSL' lipolytic enzyme family.</text>
</comment>
<evidence type="ECO:0000256" key="2">
    <source>
        <dbReference type="ARBA" id="ARBA00008668"/>
    </source>
</evidence>
<sequence>MGAATLFFILSLQLWFVITIVVSSCNGAKTRGMFVFGSSIVDNGNNNFLPNTTAKADYLPYGIDSKMGPTGRFSNGRNMIDVLGKLLGLRQLIPPFLHPGTQGKKILHGVNFASGGSGILDQTGSIVSKVISLNEQISNFERTTLPDLKSEIENRYHEDDGGDKLVSNELSKYLFIVETGGNDLLLNYFAKMNMNTDITVDHKHKTQRNNIGLQRFTNKLITLLSSDLKKLYSMGARKFVLISVQAIGCVPVVRATFHKENRSCVEFMNQAAVLFNTKLKSLVHKTKPQMPDATVVYVNFYGIIDHIIRNPAKSGFREVNTACCEVEKRSHGVLCKRRGKTCRNRKEHVFFDGLHPTEAMNIVIANKAYASRLTDNVYPFNIRRLSRI</sequence>
<dbReference type="SUPFAM" id="SSF52266">
    <property type="entry name" value="SGNH hydrolase"/>
    <property type="match status" value="1"/>
</dbReference>
<evidence type="ECO:0000256" key="4">
    <source>
        <dbReference type="ARBA" id="ARBA00022729"/>
    </source>
</evidence>
<dbReference type="OrthoDB" id="1600564at2759"/>
<dbReference type="CDD" id="cd01837">
    <property type="entry name" value="SGNH_plant_lipase_like"/>
    <property type="match status" value="1"/>
</dbReference>
<evidence type="ECO:0000256" key="7">
    <source>
        <dbReference type="ARBA" id="ARBA00023098"/>
    </source>
</evidence>
<dbReference type="STRING" id="29655.A0A0K9PBL0"/>
<dbReference type="GO" id="GO:0005576">
    <property type="term" value="C:extracellular region"/>
    <property type="evidence" value="ECO:0007669"/>
    <property type="project" value="UniProtKB-SubCell"/>
</dbReference>
<dbReference type="InterPro" id="IPR001087">
    <property type="entry name" value="GDSL"/>
</dbReference>
<keyword evidence="6" id="KW-0442">Lipid degradation</keyword>
<evidence type="ECO:0000256" key="6">
    <source>
        <dbReference type="ARBA" id="ARBA00022963"/>
    </source>
</evidence>
<organism evidence="9 10">
    <name type="scientific">Zostera marina</name>
    <name type="common">Eelgrass</name>
    <dbReference type="NCBI Taxonomy" id="29655"/>
    <lineage>
        <taxon>Eukaryota</taxon>
        <taxon>Viridiplantae</taxon>
        <taxon>Streptophyta</taxon>
        <taxon>Embryophyta</taxon>
        <taxon>Tracheophyta</taxon>
        <taxon>Spermatophyta</taxon>
        <taxon>Magnoliopsida</taxon>
        <taxon>Liliopsida</taxon>
        <taxon>Zosteraceae</taxon>
        <taxon>Zostera</taxon>
    </lineage>
</organism>
<evidence type="ECO:0000256" key="5">
    <source>
        <dbReference type="ARBA" id="ARBA00022801"/>
    </source>
</evidence>
<dbReference type="OMA" id="SNACCEV"/>
<dbReference type="InterPro" id="IPR036514">
    <property type="entry name" value="SGNH_hydro_sf"/>
</dbReference>
<evidence type="ECO:0000256" key="3">
    <source>
        <dbReference type="ARBA" id="ARBA00022525"/>
    </source>
</evidence>
<keyword evidence="7" id="KW-0443">Lipid metabolism</keyword>
<dbReference type="GO" id="GO:0016788">
    <property type="term" value="F:hydrolase activity, acting on ester bonds"/>
    <property type="evidence" value="ECO:0007669"/>
    <property type="project" value="InterPro"/>
</dbReference>
<evidence type="ECO:0000256" key="1">
    <source>
        <dbReference type="ARBA" id="ARBA00004613"/>
    </source>
</evidence>
<dbReference type="PANTHER" id="PTHR45650:SF2">
    <property type="entry name" value="OS06G0560700 PROTEIN"/>
    <property type="match status" value="1"/>
</dbReference>
<dbReference type="Pfam" id="PF00657">
    <property type="entry name" value="Lipase_GDSL"/>
    <property type="match status" value="1"/>
</dbReference>
<dbReference type="GO" id="GO:0016042">
    <property type="term" value="P:lipid catabolic process"/>
    <property type="evidence" value="ECO:0007669"/>
    <property type="project" value="UniProtKB-KW"/>
</dbReference>
<dbReference type="AlphaFoldDB" id="A0A0K9PBL0"/>
<dbReference type="Gene3D" id="3.40.50.1110">
    <property type="entry name" value="SGNH hydrolase"/>
    <property type="match status" value="1"/>
</dbReference>
<evidence type="ECO:0008006" key="11">
    <source>
        <dbReference type="Google" id="ProtNLM"/>
    </source>
</evidence>
<dbReference type="EMBL" id="LFYR01001027">
    <property type="protein sequence ID" value="KMZ65612.1"/>
    <property type="molecule type" value="Genomic_DNA"/>
</dbReference>
<dbReference type="PANTHER" id="PTHR45650">
    <property type="entry name" value="GDSL-LIKE LIPASE/ACYLHYDROLASE-RELATED"/>
    <property type="match status" value="1"/>
</dbReference>
<feature type="signal peptide" evidence="8">
    <location>
        <begin position="1"/>
        <end position="27"/>
    </location>
</feature>
<comment type="subcellular location">
    <subcellularLocation>
        <location evidence="1">Secreted</location>
    </subcellularLocation>
</comment>
<dbReference type="InterPro" id="IPR035669">
    <property type="entry name" value="SGNH_plant_lipase-like"/>
</dbReference>